<dbReference type="GO" id="GO:0016787">
    <property type="term" value="F:hydrolase activity"/>
    <property type="evidence" value="ECO:0007669"/>
    <property type="project" value="UniProtKB-ARBA"/>
</dbReference>
<sequence length="477" mass="50009">MSVVPDKLAALAAPLGTRGALADVLAGICSALGADIELVDTVNDEATCPTTSLVTNAQATQAAKRLGLDQLGDAQAPIVMVLVDGLGWQMLRERAGHTPNLRRLLADSDYLHTCAPSTTAAALTTLATGVYPGAHAMVGYAVRDPLLRGHLGAGHVPGPGDVFDLITFKNSSHDPLTWQSVPTLIERANAKANAGCGPQLGAVSIGRSKFAGSGLSLAAWRGFKHIGVDALDQRPYQAYRAIKEGAKLVYLYVGELDHAGHNHGWHSDKWLEALEALDAMVGQLFRRLPAGTRIVLTADHGMVDTDRHHRIDLAKEKELAKDVVAVAGESRFLQLYVPDDVASAPAAGSPGLGVAGPRGAGDHGQAISAPARDRADMKAAGDVVENSGREELAQSVAKRWAEFLGDRAIWVGTDPAPLMGALSPGARAAVGDVLVALNDNWTVVDSRVQSFHATQLIGVHGSLTPVELEVPLIKAVV</sequence>
<protein>
    <submittedName>
        <fullName evidence="1">Alkaline phosphatase family protein</fullName>
    </submittedName>
</protein>
<dbReference type="KEGG" id="agh:M3I41_05035"/>
<accession>A0A9E7AEN7</accession>
<dbReference type="Gene3D" id="3.40.720.10">
    <property type="entry name" value="Alkaline Phosphatase, subunit A"/>
    <property type="match status" value="1"/>
</dbReference>
<dbReference type="Pfam" id="PF01663">
    <property type="entry name" value="Phosphodiest"/>
    <property type="match status" value="1"/>
</dbReference>
<dbReference type="InterPro" id="IPR002591">
    <property type="entry name" value="Phosphodiest/P_Trfase"/>
</dbReference>
<dbReference type="PANTHER" id="PTHR10151:SF120">
    <property type="entry name" value="BIS(5'-ADENOSYL)-TRIPHOSPHATASE"/>
    <property type="match status" value="1"/>
</dbReference>
<gene>
    <name evidence="1" type="ORF">M3I41_05035</name>
</gene>
<evidence type="ECO:0000313" key="2">
    <source>
        <dbReference type="Proteomes" id="UP000830236"/>
    </source>
</evidence>
<reference evidence="1" key="1">
    <citation type="submission" date="2022-05" db="EMBL/GenBank/DDBJ databases">
        <title>Using nanopore sequencing to obtain complete genomes from saliva samples.</title>
        <authorList>
            <person name="Baker J.L."/>
        </authorList>
    </citation>
    <scope>NUCLEOTIDE SEQUENCE</scope>
    <source>
        <strain evidence="1">JCVI-JB-Ag32</strain>
    </source>
</reference>
<dbReference type="EMBL" id="CP097095">
    <property type="protein sequence ID" value="UQF78985.1"/>
    <property type="molecule type" value="Genomic_DNA"/>
</dbReference>
<name>A0A9E7AEN7_9ACTO</name>
<dbReference type="InterPro" id="IPR017850">
    <property type="entry name" value="Alkaline_phosphatase_core_sf"/>
</dbReference>
<proteinExistence type="predicted"/>
<dbReference type="AlphaFoldDB" id="A0A9E7AEN7"/>
<dbReference type="Proteomes" id="UP000830236">
    <property type="component" value="Chromosome"/>
</dbReference>
<evidence type="ECO:0000313" key="1">
    <source>
        <dbReference type="EMBL" id="UQF78985.1"/>
    </source>
</evidence>
<organism evidence="1 2">
    <name type="scientific">Actinomyces graevenitzii</name>
    <dbReference type="NCBI Taxonomy" id="55565"/>
    <lineage>
        <taxon>Bacteria</taxon>
        <taxon>Bacillati</taxon>
        <taxon>Actinomycetota</taxon>
        <taxon>Actinomycetes</taxon>
        <taxon>Actinomycetales</taxon>
        <taxon>Actinomycetaceae</taxon>
        <taxon>Actinomyces</taxon>
    </lineage>
</organism>
<dbReference type="SUPFAM" id="SSF53649">
    <property type="entry name" value="Alkaline phosphatase-like"/>
    <property type="match status" value="1"/>
</dbReference>
<dbReference type="PANTHER" id="PTHR10151">
    <property type="entry name" value="ECTONUCLEOTIDE PYROPHOSPHATASE/PHOSPHODIESTERASE"/>
    <property type="match status" value="1"/>
</dbReference>